<dbReference type="Gene3D" id="2.40.50.100">
    <property type="match status" value="1"/>
</dbReference>
<keyword evidence="2" id="KW-1133">Transmembrane helix</keyword>
<dbReference type="RefSeq" id="WP_184150150.1">
    <property type="nucleotide sequence ID" value="NZ_JACHKA010000001.1"/>
</dbReference>
<evidence type="ECO:0000259" key="3">
    <source>
        <dbReference type="Pfam" id="PF25917"/>
    </source>
</evidence>
<comment type="caution">
    <text evidence="4">The sequence shown here is derived from an EMBL/GenBank/DDBJ whole genome shotgun (WGS) entry which is preliminary data.</text>
</comment>
<gene>
    <name evidence="4" type="ORF">HNP60_000666</name>
</gene>
<accession>A0ABR6NBN5</accession>
<feature type="region of interest" description="Disordered" evidence="1">
    <location>
        <begin position="142"/>
        <end position="166"/>
    </location>
</feature>
<evidence type="ECO:0000313" key="4">
    <source>
        <dbReference type="EMBL" id="MBB5984692.1"/>
    </source>
</evidence>
<dbReference type="InterPro" id="IPR058625">
    <property type="entry name" value="MdtA-like_BSH"/>
</dbReference>
<organism evidence="4 5">
    <name type="scientific">Sphingobium lignivorans</name>
    <dbReference type="NCBI Taxonomy" id="2735886"/>
    <lineage>
        <taxon>Bacteria</taxon>
        <taxon>Pseudomonadati</taxon>
        <taxon>Pseudomonadota</taxon>
        <taxon>Alphaproteobacteria</taxon>
        <taxon>Sphingomonadales</taxon>
        <taxon>Sphingomonadaceae</taxon>
        <taxon>Sphingobium</taxon>
    </lineage>
</organism>
<proteinExistence type="predicted"/>
<keyword evidence="2" id="KW-0812">Transmembrane</keyword>
<dbReference type="Proteomes" id="UP001138540">
    <property type="component" value="Unassembled WGS sequence"/>
</dbReference>
<protein>
    <submittedName>
        <fullName evidence="4">HlyD family secretion protein</fullName>
    </submittedName>
</protein>
<feature type="domain" description="Multidrug resistance protein MdtA-like barrel-sandwich hybrid" evidence="3">
    <location>
        <begin position="49"/>
        <end position="241"/>
    </location>
</feature>
<feature type="transmembrane region" description="Helical" evidence="2">
    <location>
        <begin position="12"/>
        <end position="29"/>
    </location>
</feature>
<dbReference type="Gene3D" id="2.40.30.170">
    <property type="match status" value="1"/>
</dbReference>
<name>A0ABR6NBN5_9SPHN</name>
<dbReference type="PANTHER" id="PTHR30438">
    <property type="entry name" value="36 KDA ANTIGEN-RELATED"/>
    <property type="match status" value="1"/>
</dbReference>
<evidence type="ECO:0000256" key="2">
    <source>
        <dbReference type="SAM" id="Phobius"/>
    </source>
</evidence>
<dbReference type="PRINTS" id="PR01490">
    <property type="entry name" value="RTXTOXIND"/>
</dbReference>
<evidence type="ECO:0000256" key="1">
    <source>
        <dbReference type="SAM" id="MobiDB-lite"/>
    </source>
</evidence>
<dbReference type="Gene3D" id="1.10.287.470">
    <property type="entry name" value="Helix hairpin bin"/>
    <property type="match status" value="1"/>
</dbReference>
<dbReference type="SUPFAM" id="SSF111369">
    <property type="entry name" value="HlyD-like secretion proteins"/>
    <property type="match status" value="2"/>
</dbReference>
<dbReference type="Pfam" id="PF25917">
    <property type="entry name" value="BSH_RND"/>
    <property type="match status" value="1"/>
</dbReference>
<sequence length="357" mass="38135">MSTNWKKWAIRLAIAAVAIAAVLTLRYYLTRDPLGEGIASGNGRIEATEVDVAAKAPGRIRDILVDEGDEVKAGQLLATMDVDTLEAQHAQTSAQSEAARSSVRSAQMQVAQALSQRAAALAQLRQRQADLATARQHLGRSTALAAEGATPRQEQEDDHARLQAAQAGVDAAQAQVAAIDAAIATARAQASGAQANAQAASALVRQVETNINDAALRAPRAGRVQYRIAEPGEVIGAGGKVLNLIDLTDVYLTFFLPEQAVGRVGLGDEARLVLDAAPDRVIPARITFIADVAQFTPKTVETKDERQKLMFRVRASIDPKLLARYRNVVKSGMPGMAYVRIDRSKAWPAQLALTPLK</sequence>
<reference evidence="4 5" key="1">
    <citation type="submission" date="2020-08" db="EMBL/GenBank/DDBJ databases">
        <title>Exploring microbial biodiversity for novel pathways involved in the catabolism of aromatic compounds derived from lignin.</title>
        <authorList>
            <person name="Elkins J."/>
        </authorList>
    </citation>
    <scope>NUCLEOTIDE SEQUENCE [LARGE SCALE GENOMIC DNA]</scope>
    <source>
        <strain evidence="4 5">B1D3A</strain>
    </source>
</reference>
<dbReference type="EMBL" id="JACHKA010000001">
    <property type="protein sequence ID" value="MBB5984692.1"/>
    <property type="molecule type" value="Genomic_DNA"/>
</dbReference>
<dbReference type="PANTHER" id="PTHR30438:SF2">
    <property type="entry name" value="MEMBRANE PROTEIN"/>
    <property type="match status" value="1"/>
</dbReference>
<evidence type="ECO:0000313" key="5">
    <source>
        <dbReference type="Proteomes" id="UP001138540"/>
    </source>
</evidence>
<keyword evidence="2" id="KW-0472">Membrane</keyword>
<keyword evidence="5" id="KW-1185">Reference proteome</keyword>